<feature type="transmembrane region" description="Helical" evidence="3">
    <location>
        <begin position="55"/>
        <end position="77"/>
    </location>
</feature>
<evidence type="ECO:0000256" key="1">
    <source>
        <dbReference type="SAM" id="Coils"/>
    </source>
</evidence>
<sequence length="328" mass="38134">MVNWWQSVLYGRRFSDRNIEKLEQLESEIQQIEQQVQYFLENIGTVSRNCTKGQVLLSCLSAFFLFLTVGYSGVVLFKSTLWIFIALLVLVYLFRRAYVALIWYNIRRCRLKLAKLKTRKVHLLEELKQKNDFYKVFDVLKRFDENYKALQERTDTRQEKRVEEDRTSTSKGQQTESPKHTSVIHTPEGSPLSVSTEISRSSSSQDASNIAIEQYLGSSLKENNIQESSSKQGKTVSFHGSGTSSNQTLLYSWLSSIANWIVFGLSGEHNLQLEEQLEMLRESLELERAKRRKLEEELRKIVTRRKLVDTEEAPDETVLRKISDTDRS</sequence>
<organism evidence="4 5">
    <name type="scientific">Galdieria yellowstonensis</name>
    <dbReference type="NCBI Taxonomy" id="3028027"/>
    <lineage>
        <taxon>Eukaryota</taxon>
        <taxon>Rhodophyta</taxon>
        <taxon>Bangiophyceae</taxon>
        <taxon>Galdieriales</taxon>
        <taxon>Galdieriaceae</taxon>
        <taxon>Galdieria</taxon>
    </lineage>
</organism>
<keyword evidence="1" id="KW-0175">Coiled coil</keyword>
<feature type="coiled-coil region" evidence="1">
    <location>
        <begin position="270"/>
        <end position="304"/>
    </location>
</feature>
<feature type="transmembrane region" description="Helical" evidence="3">
    <location>
        <begin position="83"/>
        <end position="106"/>
    </location>
</feature>
<keyword evidence="3" id="KW-0812">Transmembrane</keyword>
<dbReference type="AlphaFoldDB" id="A0AAV9IIL2"/>
<feature type="compositionally biased region" description="Basic and acidic residues" evidence="2">
    <location>
        <begin position="154"/>
        <end position="168"/>
    </location>
</feature>
<evidence type="ECO:0000256" key="2">
    <source>
        <dbReference type="SAM" id="MobiDB-lite"/>
    </source>
</evidence>
<keyword evidence="5" id="KW-1185">Reference proteome</keyword>
<gene>
    <name evidence="4" type="ORF">GAYE_SCF35G5114</name>
</gene>
<evidence type="ECO:0000313" key="5">
    <source>
        <dbReference type="Proteomes" id="UP001300502"/>
    </source>
</evidence>
<dbReference type="EMBL" id="JANCYU010000048">
    <property type="protein sequence ID" value="KAK4527192.1"/>
    <property type="molecule type" value="Genomic_DNA"/>
</dbReference>
<dbReference type="Proteomes" id="UP001300502">
    <property type="component" value="Unassembled WGS sequence"/>
</dbReference>
<comment type="caution">
    <text evidence="4">The sequence shown here is derived from an EMBL/GenBank/DDBJ whole genome shotgun (WGS) entry which is preliminary data.</text>
</comment>
<name>A0AAV9IIL2_9RHOD</name>
<reference evidence="4 5" key="1">
    <citation type="submission" date="2022-07" db="EMBL/GenBank/DDBJ databases">
        <title>Genome-wide signatures of adaptation to extreme environments.</title>
        <authorList>
            <person name="Cho C.H."/>
            <person name="Yoon H.S."/>
        </authorList>
    </citation>
    <scope>NUCLEOTIDE SEQUENCE [LARGE SCALE GENOMIC DNA]</scope>
    <source>
        <strain evidence="4 5">108.79 E11</strain>
    </source>
</reference>
<evidence type="ECO:0000313" key="4">
    <source>
        <dbReference type="EMBL" id="KAK4527192.1"/>
    </source>
</evidence>
<proteinExistence type="predicted"/>
<accession>A0AAV9IIL2</accession>
<protein>
    <submittedName>
        <fullName evidence="4">Uncharacterized protein</fullName>
    </submittedName>
</protein>
<keyword evidence="3" id="KW-0472">Membrane</keyword>
<feature type="coiled-coil region" evidence="1">
    <location>
        <begin position="15"/>
        <end position="42"/>
    </location>
</feature>
<keyword evidence="3" id="KW-1133">Transmembrane helix</keyword>
<evidence type="ECO:0000256" key="3">
    <source>
        <dbReference type="SAM" id="Phobius"/>
    </source>
</evidence>
<feature type="region of interest" description="Disordered" evidence="2">
    <location>
        <begin position="154"/>
        <end position="206"/>
    </location>
</feature>
<feature type="compositionally biased region" description="Low complexity" evidence="2">
    <location>
        <begin position="193"/>
        <end position="204"/>
    </location>
</feature>